<feature type="region of interest" description="Disordered" evidence="1">
    <location>
        <begin position="67"/>
        <end position="93"/>
    </location>
</feature>
<keyword evidence="4" id="KW-1185">Reference proteome</keyword>
<feature type="region of interest" description="Disordered" evidence="1">
    <location>
        <begin position="1"/>
        <end position="24"/>
    </location>
</feature>
<keyword evidence="2" id="KW-1133">Transmembrane helix</keyword>
<dbReference type="EMBL" id="CAJPEV010000083">
    <property type="protein sequence ID" value="CAG0880269.1"/>
    <property type="molecule type" value="Genomic_DNA"/>
</dbReference>
<protein>
    <submittedName>
        <fullName evidence="3">Uncharacterized protein</fullName>
    </submittedName>
</protein>
<sequence>MQKPEDKEGRGKKEDGRSDGKLAPQNGLLIGLTLMVPSALVLIGMFVYVKRKTRTLPLPCSETIRPSQLPGRNLSATEEVEEGKLPEERDAPYNPGYVPLLNESTVHSQNESAFSTSQFPSLNIVKEKTQGACVVQPDQINYFFQEKYTIFEGPFNIPLSFFYSLVGSVNTRWEEIEDQREKRSLHEVISYTIGKSAFFPYCSLGFNY</sequence>
<dbReference type="AlphaFoldDB" id="A0A7R8WZL5"/>
<gene>
    <name evidence="3" type="ORF">DSTB1V02_LOCUS993</name>
</gene>
<reference evidence="3" key="1">
    <citation type="submission" date="2020-11" db="EMBL/GenBank/DDBJ databases">
        <authorList>
            <person name="Tran Van P."/>
        </authorList>
    </citation>
    <scope>NUCLEOTIDE SEQUENCE</scope>
</reference>
<accession>A0A7R8WZL5</accession>
<evidence type="ECO:0000256" key="2">
    <source>
        <dbReference type="SAM" id="Phobius"/>
    </source>
</evidence>
<name>A0A7R8WZL5_9CRUS</name>
<feature type="compositionally biased region" description="Basic and acidic residues" evidence="1">
    <location>
        <begin position="82"/>
        <end position="91"/>
    </location>
</feature>
<evidence type="ECO:0000313" key="4">
    <source>
        <dbReference type="Proteomes" id="UP000677054"/>
    </source>
</evidence>
<organism evidence="3">
    <name type="scientific">Darwinula stevensoni</name>
    <dbReference type="NCBI Taxonomy" id="69355"/>
    <lineage>
        <taxon>Eukaryota</taxon>
        <taxon>Metazoa</taxon>
        <taxon>Ecdysozoa</taxon>
        <taxon>Arthropoda</taxon>
        <taxon>Crustacea</taxon>
        <taxon>Oligostraca</taxon>
        <taxon>Ostracoda</taxon>
        <taxon>Podocopa</taxon>
        <taxon>Podocopida</taxon>
        <taxon>Darwinulocopina</taxon>
        <taxon>Darwinuloidea</taxon>
        <taxon>Darwinulidae</taxon>
        <taxon>Darwinula</taxon>
    </lineage>
</organism>
<keyword evidence="2" id="KW-0812">Transmembrane</keyword>
<dbReference type="Proteomes" id="UP000677054">
    <property type="component" value="Unassembled WGS sequence"/>
</dbReference>
<evidence type="ECO:0000313" key="3">
    <source>
        <dbReference type="EMBL" id="CAD7240991.1"/>
    </source>
</evidence>
<feature type="transmembrane region" description="Helical" evidence="2">
    <location>
        <begin position="28"/>
        <end position="49"/>
    </location>
</feature>
<proteinExistence type="predicted"/>
<evidence type="ECO:0000256" key="1">
    <source>
        <dbReference type="SAM" id="MobiDB-lite"/>
    </source>
</evidence>
<dbReference type="EMBL" id="LR899600">
    <property type="protein sequence ID" value="CAD7240991.1"/>
    <property type="molecule type" value="Genomic_DNA"/>
</dbReference>
<keyword evidence="2" id="KW-0472">Membrane</keyword>
<feature type="compositionally biased region" description="Basic and acidic residues" evidence="1">
    <location>
        <begin position="1"/>
        <end position="20"/>
    </location>
</feature>